<keyword evidence="2" id="KW-1185">Reference proteome</keyword>
<proteinExistence type="predicted"/>
<name>K8EAA8_9CHLO</name>
<dbReference type="KEGG" id="bpg:Bathy01g03890"/>
<accession>K8EAA8</accession>
<dbReference type="OrthoDB" id="434070at2759"/>
<dbReference type="GeneID" id="19018124"/>
<dbReference type="RefSeq" id="XP_007515787.1">
    <property type="nucleotide sequence ID" value="XM_007515725.1"/>
</dbReference>
<evidence type="ECO:0000313" key="2">
    <source>
        <dbReference type="Proteomes" id="UP000198341"/>
    </source>
</evidence>
<gene>
    <name evidence="1" type="ORF">Bathy01g03890</name>
</gene>
<sequence length="215" mass="23877">MSTHDGKGGKIPTVSDFVEKFTEKTSEQMKSSFIIAKFARVLYGKKCDQSIAGTWTQVSRVPSSTTTVSDEDEKTTDSLCPLLSGLGAPAFVCGIVDRLTTTLTISCTDDYTLRVVDKTPLTKENVTETGLRGIGKEETRCKTKGGRKEYMLSGDVKMDGTNQFACRLISRGDGWWTISERSLTDESGKYLRERNILRAPGKKDVVVDRYFERSK</sequence>
<dbReference type="Proteomes" id="UP000198341">
    <property type="component" value="Chromosome 1"/>
</dbReference>
<reference evidence="1 2" key="1">
    <citation type="submission" date="2011-10" db="EMBL/GenBank/DDBJ databases">
        <authorList>
            <person name="Genoscope - CEA"/>
        </authorList>
    </citation>
    <scope>NUCLEOTIDE SEQUENCE [LARGE SCALE GENOMIC DNA]</scope>
    <source>
        <strain evidence="1 2">RCC 1105</strain>
    </source>
</reference>
<dbReference type="AlphaFoldDB" id="K8EAA8"/>
<dbReference type="EMBL" id="FO082278">
    <property type="protein sequence ID" value="CCO14666.1"/>
    <property type="molecule type" value="Genomic_DNA"/>
</dbReference>
<organism evidence="1 2">
    <name type="scientific">Bathycoccus prasinos</name>
    <dbReference type="NCBI Taxonomy" id="41875"/>
    <lineage>
        <taxon>Eukaryota</taxon>
        <taxon>Viridiplantae</taxon>
        <taxon>Chlorophyta</taxon>
        <taxon>Mamiellophyceae</taxon>
        <taxon>Mamiellales</taxon>
        <taxon>Bathycoccaceae</taxon>
        <taxon>Bathycoccus</taxon>
    </lineage>
</organism>
<evidence type="ECO:0000313" key="1">
    <source>
        <dbReference type="EMBL" id="CCO14666.1"/>
    </source>
</evidence>
<protein>
    <submittedName>
        <fullName evidence="1">Uncharacterized protein</fullName>
    </submittedName>
</protein>